<protein>
    <submittedName>
        <fullName evidence="1">4255_t:CDS:1</fullName>
    </submittedName>
</protein>
<keyword evidence="2" id="KW-1185">Reference proteome</keyword>
<organism evidence="1 2">
    <name type="scientific">Cetraspora pellucida</name>
    <dbReference type="NCBI Taxonomy" id="1433469"/>
    <lineage>
        <taxon>Eukaryota</taxon>
        <taxon>Fungi</taxon>
        <taxon>Fungi incertae sedis</taxon>
        <taxon>Mucoromycota</taxon>
        <taxon>Glomeromycotina</taxon>
        <taxon>Glomeromycetes</taxon>
        <taxon>Diversisporales</taxon>
        <taxon>Gigasporaceae</taxon>
        <taxon>Cetraspora</taxon>
    </lineage>
</organism>
<feature type="non-terminal residue" evidence="1">
    <location>
        <position position="1"/>
    </location>
</feature>
<name>A0ACA9REB1_9GLOM</name>
<dbReference type="Proteomes" id="UP000789366">
    <property type="component" value="Unassembled WGS sequence"/>
</dbReference>
<reference evidence="1" key="1">
    <citation type="submission" date="2021-06" db="EMBL/GenBank/DDBJ databases">
        <authorList>
            <person name="Kallberg Y."/>
            <person name="Tangrot J."/>
            <person name="Rosling A."/>
        </authorList>
    </citation>
    <scope>NUCLEOTIDE SEQUENCE</scope>
    <source>
        <strain evidence="1">28 12/20/2015</strain>
    </source>
</reference>
<accession>A0ACA9REB1</accession>
<gene>
    <name evidence="1" type="ORF">SPELUC_LOCUS17051</name>
</gene>
<comment type="caution">
    <text evidence="1">The sequence shown here is derived from an EMBL/GenBank/DDBJ whole genome shotgun (WGS) entry which is preliminary data.</text>
</comment>
<dbReference type="EMBL" id="CAJVPW010067169">
    <property type="protein sequence ID" value="CAG8788925.1"/>
    <property type="molecule type" value="Genomic_DNA"/>
</dbReference>
<evidence type="ECO:0000313" key="2">
    <source>
        <dbReference type="Proteomes" id="UP000789366"/>
    </source>
</evidence>
<sequence length="63" mass="7392">LQRAAYERNEIVRSAFIAKIGMNYKPEQLIFLDESSKDERSLTRYYGYAIANARARKSCVFLR</sequence>
<feature type="non-terminal residue" evidence="1">
    <location>
        <position position="63"/>
    </location>
</feature>
<proteinExistence type="predicted"/>
<evidence type="ECO:0000313" key="1">
    <source>
        <dbReference type="EMBL" id="CAG8788925.1"/>
    </source>
</evidence>